<organism evidence="11 12">
    <name type="scientific">Candidatus Thiomargarita nelsonii</name>
    <dbReference type="NCBI Taxonomy" id="1003181"/>
    <lineage>
        <taxon>Bacteria</taxon>
        <taxon>Pseudomonadati</taxon>
        <taxon>Pseudomonadota</taxon>
        <taxon>Gammaproteobacteria</taxon>
        <taxon>Thiotrichales</taxon>
        <taxon>Thiotrichaceae</taxon>
        <taxon>Thiomargarita</taxon>
    </lineage>
</organism>
<dbReference type="Pfam" id="PF01139">
    <property type="entry name" value="RtcB"/>
    <property type="match status" value="1"/>
</dbReference>
<keyword evidence="3" id="KW-0436">Ligase</keyword>
<keyword evidence="5 10" id="KW-0547">Nucleotide-binding</keyword>
<protein>
    <recommendedName>
        <fullName evidence="2">3'-phosphate/5'-hydroxy nucleic acid ligase</fullName>
        <ecNumber evidence="2">6.5.1.8</ecNumber>
    </recommendedName>
</protein>
<evidence type="ECO:0000256" key="1">
    <source>
        <dbReference type="ARBA" id="ARBA00001936"/>
    </source>
</evidence>
<dbReference type="InterPro" id="IPR001233">
    <property type="entry name" value="RtcB"/>
</dbReference>
<dbReference type="GO" id="GO:0046872">
    <property type="term" value="F:metal ion binding"/>
    <property type="evidence" value="ECO:0007669"/>
    <property type="project" value="UniProtKB-KW"/>
</dbReference>
<dbReference type="GO" id="GO:0005525">
    <property type="term" value="F:GTP binding"/>
    <property type="evidence" value="ECO:0007669"/>
    <property type="project" value="UniProtKB-KW"/>
</dbReference>
<dbReference type="EC" id="6.5.1.8" evidence="2"/>
<keyword evidence="6" id="KW-0692">RNA repair</keyword>
<dbReference type="GO" id="GO:0042245">
    <property type="term" value="P:RNA repair"/>
    <property type="evidence" value="ECO:0007669"/>
    <property type="project" value="UniProtKB-KW"/>
</dbReference>
<evidence type="ECO:0000256" key="5">
    <source>
        <dbReference type="ARBA" id="ARBA00022741"/>
    </source>
</evidence>
<name>A0A176S803_9GAMM</name>
<keyword evidence="7 10" id="KW-0342">GTP-binding</keyword>
<evidence type="ECO:0000256" key="9">
    <source>
        <dbReference type="ARBA" id="ARBA00047746"/>
    </source>
</evidence>
<sequence length="49" mass="5477">MDCITLREERRIEEAPAAYKPIQPVIDAQVAAEMVSVVAHLRPVLTFKA</sequence>
<dbReference type="EMBL" id="LUTY01000029">
    <property type="protein sequence ID" value="OAD24058.1"/>
    <property type="molecule type" value="Genomic_DNA"/>
</dbReference>
<comment type="cofactor">
    <cofactor evidence="1">
        <name>Mn(2+)</name>
        <dbReference type="ChEBI" id="CHEBI:29035"/>
    </cofactor>
</comment>
<reference evidence="11 12" key="1">
    <citation type="submission" date="2016-05" db="EMBL/GenBank/DDBJ databases">
        <title>Single-cell genome of chain-forming Candidatus Thiomargarita nelsonii and comparison to other large sulfur-oxidizing bacteria.</title>
        <authorList>
            <person name="Winkel M."/>
            <person name="Salman V."/>
            <person name="Woyke T."/>
            <person name="Schulz-Vogt H."/>
            <person name="Richter M."/>
            <person name="Flood B."/>
            <person name="Bailey J."/>
            <person name="Amann R."/>
            <person name="Mussmann M."/>
        </authorList>
    </citation>
    <scope>NUCLEOTIDE SEQUENCE [LARGE SCALE GENOMIC DNA]</scope>
    <source>
        <strain evidence="11 12">THI036</strain>
    </source>
</reference>
<evidence type="ECO:0000256" key="6">
    <source>
        <dbReference type="ARBA" id="ARBA00022800"/>
    </source>
</evidence>
<proteinExistence type="predicted"/>
<evidence type="ECO:0000256" key="8">
    <source>
        <dbReference type="ARBA" id="ARBA00023211"/>
    </source>
</evidence>
<keyword evidence="4" id="KW-0479">Metal-binding</keyword>
<evidence type="ECO:0000256" key="7">
    <source>
        <dbReference type="ARBA" id="ARBA00023134"/>
    </source>
</evidence>
<dbReference type="SUPFAM" id="SSF103365">
    <property type="entry name" value="Hypothetical protein PH1602"/>
    <property type="match status" value="1"/>
</dbReference>
<dbReference type="GO" id="GO:0170057">
    <property type="term" value="F:RNA ligase (GTP) activity"/>
    <property type="evidence" value="ECO:0007669"/>
    <property type="project" value="UniProtKB-EC"/>
</dbReference>
<evidence type="ECO:0000313" key="12">
    <source>
        <dbReference type="Proteomes" id="UP000076962"/>
    </source>
</evidence>
<evidence type="ECO:0000256" key="4">
    <source>
        <dbReference type="ARBA" id="ARBA00022723"/>
    </source>
</evidence>
<evidence type="ECO:0000256" key="3">
    <source>
        <dbReference type="ARBA" id="ARBA00022598"/>
    </source>
</evidence>
<keyword evidence="8" id="KW-0464">Manganese</keyword>
<evidence type="ECO:0000313" key="11">
    <source>
        <dbReference type="EMBL" id="OAD24058.1"/>
    </source>
</evidence>
<gene>
    <name evidence="11" type="ORF">THIOM_000094</name>
</gene>
<dbReference type="AlphaFoldDB" id="A0A176S803"/>
<keyword evidence="12" id="KW-1185">Reference proteome</keyword>
<dbReference type="InterPro" id="IPR036025">
    <property type="entry name" value="RtcB-like_sf"/>
</dbReference>
<feature type="binding site" evidence="10">
    <location>
        <position position="48"/>
    </location>
    <ligand>
        <name>GMP</name>
        <dbReference type="ChEBI" id="CHEBI:58115"/>
    </ligand>
</feature>
<dbReference type="PATRIC" id="fig|1003181.4.peg.163"/>
<dbReference type="Proteomes" id="UP000076962">
    <property type="component" value="Unassembled WGS sequence"/>
</dbReference>
<comment type="catalytic activity">
    <reaction evidence="9">
        <text>a 3'-end 3'-phospho-ribonucleotide-RNA + a 5'-end dephospho-ribonucleoside-RNA + GTP = a ribonucleotidyl-ribonucleotide-RNA + GMP + diphosphate</text>
        <dbReference type="Rhea" id="RHEA:68076"/>
        <dbReference type="Rhea" id="RHEA-COMP:10463"/>
        <dbReference type="Rhea" id="RHEA-COMP:13936"/>
        <dbReference type="Rhea" id="RHEA-COMP:17355"/>
        <dbReference type="ChEBI" id="CHEBI:33019"/>
        <dbReference type="ChEBI" id="CHEBI:37565"/>
        <dbReference type="ChEBI" id="CHEBI:58115"/>
        <dbReference type="ChEBI" id="CHEBI:83062"/>
        <dbReference type="ChEBI" id="CHEBI:138284"/>
        <dbReference type="ChEBI" id="CHEBI:173118"/>
        <dbReference type="EC" id="6.5.1.8"/>
    </reaction>
</comment>
<evidence type="ECO:0000256" key="2">
    <source>
        <dbReference type="ARBA" id="ARBA00012726"/>
    </source>
</evidence>
<dbReference type="Gene3D" id="3.90.1860.10">
    <property type="entry name" value="tRNA-splicing ligase RtcB"/>
    <property type="match status" value="1"/>
</dbReference>
<comment type="caution">
    <text evidence="11">The sequence shown here is derived from an EMBL/GenBank/DDBJ whole genome shotgun (WGS) entry which is preliminary data.</text>
</comment>
<dbReference type="GO" id="GO:0006396">
    <property type="term" value="P:RNA processing"/>
    <property type="evidence" value="ECO:0007669"/>
    <property type="project" value="InterPro"/>
</dbReference>
<evidence type="ECO:0000256" key="10">
    <source>
        <dbReference type="PIRSR" id="PIRSR601233-2"/>
    </source>
</evidence>
<accession>A0A176S803</accession>